<evidence type="ECO:0000256" key="3">
    <source>
        <dbReference type="ARBA" id="ARBA00022842"/>
    </source>
</evidence>
<evidence type="ECO:0000259" key="4">
    <source>
        <dbReference type="Pfam" id="PF03328"/>
    </source>
</evidence>
<dbReference type="RefSeq" id="WP_210190832.1">
    <property type="nucleotide sequence ID" value="NZ_AP027149.1"/>
</dbReference>
<reference evidence="5 6" key="1">
    <citation type="submission" date="2017-02" db="EMBL/GenBank/DDBJ databases">
        <authorList>
            <person name="Peterson S.W."/>
        </authorList>
    </citation>
    <scope>NUCLEOTIDE SEQUENCE [LARGE SCALE GENOMIC DNA]</scope>
    <source>
        <strain evidence="5 6">S285</strain>
    </source>
</reference>
<dbReference type="GO" id="GO:0000287">
    <property type="term" value="F:magnesium ion binding"/>
    <property type="evidence" value="ECO:0007669"/>
    <property type="project" value="TreeGrafter"/>
</dbReference>
<dbReference type="SUPFAM" id="SSF51621">
    <property type="entry name" value="Phosphoenolpyruvate/pyruvate domain"/>
    <property type="match status" value="1"/>
</dbReference>
<proteinExistence type="predicted"/>
<dbReference type="STRING" id="655015.B1812_18220"/>
<name>A0A1W6MYU3_9HYPH</name>
<accession>A0A1W6MYU3</accession>
<dbReference type="InterPro" id="IPR040442">
    <property type="entry name" value="Pyrv_kinase-like_dom_sf"/>
</dbReference>
<evidence type="ECO:0000313" key="6">
    <source>
        <dbReference type="Proteomes" id="UP000193978"/>
    </source>
</evidence>
<dbReference type="EMBL" id="CP019948">
    <property type="protein sequence ID" value="ARN82706.1"/>
    <property type="molecule type" value="Genomic_DNA"/>
</dbReference>
<dbReference type="PANTHER" id="PTHR32308">
    <property type="entry name" value="LYASE BETA SUBUNIT, PUTATIVE (AFU_ORTHOLOGUE AFUA_4G13030)-RELATED"/>
    <property type="match status" value="1"/>
</dbReference>
<dbReference type="Gene3D" id="3.20.20.60">
    <property type="entry name" value="Phosphoenolpyruvate-binding domains"/>
    <property type="match status" value="1"/>
</dbReference>
<keyword evidence="2" id="KW-0479">Metal-binding</keyword>
<dbReference type="Proteomes" id="UP000193978">
    <property type="component" value="Chromosome"/>
</dbReference>
<dbReference type="PANTHER" id="PTHR32308:SF0">
    <property type="entry name" value="HPCH_HPAI ALDOLASE_CITRATE LYASE DOMAIN-CONTAINING PROTEIN"/>
    <property type="match status" value="1"/>
</dbReference>
<dbReference type="AlphaFoldDB" id="A0A1W6MYU3"/>
<dbReference type="InterPro" id="IPR005000">
    <property type="entry name" value="Aldolase/citrate-lyase_domain"/>
</dbReference>
<dbReference type="GO" id="GO:0003824">
    <property type="term" value="F:catalytic activity"/>
    <property type="evidence" value="ECO:0007669"/>
    <property type="project" value="InterPro"/>
</dbReference>
<dbReference type="KEGG" id="mbry:B1812_18220"/>
<protein>
    <recommendedName>
        <fullName evidence="4">HpcH/HpaI aldolase/citrate lyase domain-containing protein</fullName>
    </recommendedName>
</protein>
<evidence type="ECO:0000256" key="2">
    <source>
        <dbReference type="ARBA" id="ARBA00022723"/>
    </source>
</evidence>
<sequence length="229" mass="23830">MRSCLIIPRAHVAETMFTFGAGALIFDFADSEGIKRHASLIRRARETLCPSRLLARLPRLDDPAFDLALETLRGAAPDGVVLQAAEGAETVQQLGSRLAVFEAEADVADGAIRIVAELSTPAGLLSCAALARASPRLHALLFGRAALASALGTEENSAPVETARALLALAAAAAGALALDAPCRDPGKLKEECVAARRDGFLGKCAVSPKDIGVIESVFSADKSPHSPR</sequence>
<gene>
    <name evidence="5" type="ORF">B1812_18220</name>
</gene>
<dbReference type="GO" id="GO:0006107">
    <property type="term" value="P:oxaloacetate metabolic process"/>
    <property type="evidence" value="ECO:0007669"/>
    <property type="project" value="TreeGrafter"/>
</dbReference>
<keyword evidence="6" id="KW-1185">Reference proteome</keyword>
<feature type="domain" description="HpcH/HpaI aldolase/citrate lyase" evidence="4">
    <location>
        <begin position="10"/>
        <end position="185"/>
    </location>
</feature>
<comment type="cofactor">
    <cofactor evidence="1">
        <name>Mg(2+)</name>
        <dbReference type="ChEBI" id="CHEBI:18420"/>
    </cofactor>
</comment>
<dbReference type="Pfam" id="PF03328">
    <property type="entry name" value="HpcH_HpaI"/>
    <property type="match status" value="1"/>
</dbReference>
<evidence type="ECO:0000313" key="5">
    <source>
        <dbReference type="EMBL" id="ARN82706.1"/>
    </source>
</evidence>
<organism evidence="5 6">
    <name type="scientific">Methylocystis bryophila</name>
    <dbReference type="NCBI Taxonomy" id="655015"/>
    <lineage>
        <taxon>Bacteria</taxon>
        <taxon>Pseudomonadati</taxon>
        <taxon>Pseudomonadota</taxon>
        <taxon>Alphaproteobacteria</taxon>
        <taxon>Hyphomicrobiales</taxon>
        <taxon>Methylocystaceae</taxon>
        <taxon>Methylocystis</taxon>
    </lineage>
</organism>
<dbReference type="InterPro" id="IPR015813">
    <property type="entry name" value="Pyrv/PenolPyrv_kinase-like_dom"/>
</dbReference>
<evidence type="ECO:0000256" key="1">
    <source>
        <dbReference type="ARBA" id="ARBA00001946"/>
    </source>
</evidence>
<keyword evidence="3" id="KW-0460">Magnesium</keyword>